<dbReference type="Gene3D" id="1.10.246.220">
    <property type="match status" value="1"/>
</dbReference>
<dbReference type="InterPro" id="IPR017930">
    <property type="entry name" value="Myb_dom"/>
</dbReference>
<dbReference type="InterPro" id="IPR001005">
    <property type="entry name" value="SANT/Myb"/>
</dbReference>
<dbReference type="OrthoDB" id="2020981at2759"/>
<evidence type="ECO:0000313" key="7">
    <source>
        <dbReference type="EMBL" id="KAE8099377.1"/>
    </source>
</evidence>
<comment type="subcellular location">
    <subcellularLocation>
        <location evidence="1">Nucleus</location>
    </subcellularLocation>
</comment>
<dbReference type="EMBL" id="CM017327">
    <property type="protein sequence ID" value="KAE8099377.1"/>
    <property type="molecule type" value="Genomic_DNA"/>
</dbReference>
<feature type="compositionally biased region" description="Basic and acidic residues" evidence="4">
    <location>
        <begin position="346"/>
        <end position="356"/>
    </location>
</feature>
<dbReference type="InterPro" id="IPR031105">
    <property type="entry name" value="TRP_plant"/>
</dbReference>
<feature type="compositionally biased region" description="Basic and acidic residues" evidence="4">
    <location>
        <begin position="287"/>
        <end position="296"/>
    </location>
</feature>
<feature type="region of interest" description="Disordered" evidence="4">
    <location>
        <begin position="346"/>
        <end position="376"/>
    </location>
</feature>
<gene>
    <name evidence="7" type="ORF">FH972_017364</name>
</gene>
<evidence type="ECO:0000256" key="2">
    <source>
        <dbReference type="ARBA" id="ARBA00023125"/>
    </source>
</evidence>
<dbReference type="PROSITE" id="PS50090">
    <property type="entry name" value="MYB_LIKE"/>
    <property type="match status" value="1"/>
</dbReference>
<dbReference type="Pfam" id="PF00249">
    <property type="entry name" value="Myb_DNA-binding"/>
    <property type="match status" value="1"/>
</dbReference>
<dbReference type="InterPro" id="IPR057625">
    <property type="entry name" value="TPR1-6-like_ubiquitin"/>
</dbReference>
<evidence type="ECO:0000259" key="5">
    <source>
        <dbReference type="PROSITE" id="PS50090"/>
    </source>
</evidence>
<keyword evidence="2" id="KW-0238">DNA-binding</keyword>
<feature type="compositionally biased region" description="Polar residues" evidence="4">
    <location>
        <begin position="469"/>
        <end position="501"/>
    </location>
</feature>
<dbReference type="SUPFAM" id="SSF46689">
    <property type="entry name" value="Homeodomain-like"/>
    <property type="match status" value="1"/>
</dbReference>
<feature type="domain" description="Myb-like" evidence="5">
    <location>
        <begin position="554"/>
        <end position="609"/>
    </location>
</feature>
<proteinExistence type="predicted"/>
<keyword evidence="8" id="KW-1185">Reference proteome</keyword>
<dbReference type="PANTHER" id="PTHR21717:SF70">
    <property type="entry name" value="TELOMERE REPEAT-BINDING PROTEIN 2-RELATED"/>
    <property type="match status" value="1"/>
</dbReference>
<organism evidence="7 8">
    <name type="scientific">Carpinus fangiana</name>
    <dbReference type="NCBI Taxonomy" id="176857"/>
    <lineage>
        <taxon>Eukaryota</taxon>
        <taxon>Viridiplantae</taxon>
        <taxon>Streptophyta</taxon>
        <taxon>Embryophyta</taxon>
        <taxon>Tracheophyta</taxon>
        <taxon>Spermatophyta</taxon>
        <taxon>Magnoliopsida</taxon>
        <taxon>eudicotyledons</taxon>
        <taxon>Gunneridae</taxon>
        <taxon>Pentapetalae</taxon>
        <taxon>rosids</taxon>
        <taxon>fabids</taxon>
        <taxon>Fagales</taxon>
        <taxon>Betulaceae</taxon>
        <taxon>Carpinus</taxon>
    </lineage>
</organism>
<evidence type="ECO:0000259" key="6">
    <source>
        <dbReference type="PROSITE" id="PS51294"/>
    </source>
</evidence>
<name>A0A5N6RLP6_9ROSI</name>
<sequence length="654" mass="72150">MRRLEHGFCGYRVPVVPRASRSARGRGPIRKKCEDNQIRAFGTLASVAGTVLQETENSVSTNAACVKNPPRALNANSKRGIECEGRSLKEDPCGQGNCDEKSFACVPGLQEHHESYTLNEFSHVQDNQILEVGSASNTCDESEMICFTKKLATVSIKNNCGSSSSRVVGHSLRFGEFSEEKVEAEPRKSRSEISGILPVADSSEDLMELGRESLALVGSESDAKVSLLRDFINVGTFPRCYDNVKVVCRDDDENSVGCTQPSTISKSYRPPPDTGERRTKKLSASRHGRESQKFKDGKMKQMCCNKRYSHIDDRSQKIYPFKKRKFFSQSPLCTSDEVFHREGIFDLPDKRNDDNHSAGATTSTGASSSVTGQVPPASKGCNVKLSIKSFKVPELFIEIPATATVGLLKRTVMESVTAVLGDGLHVGILLQGKKVRDDSKTLLQSGISQDHKRHNLGFILEPRHAQFNPPASSEDSSLFSGGTGTPQELSRHSGTSLSNLGSCGESKLNTIPSVADISTGNTMPETQTLVAVPAISMEALAVIPFHRKSHPEFAQRRIRRPFSVSEVEALVQAVEKLGTGRWRDVKLRAFDSAKHRTYVDLKDKWKTLVHTARISPQQRRGEPVPQELLDRVLAAHAYWLQRQTRQQVNNNVKD</sequence>
<dbReference type="GO" id="GO:0042162">
    <property type="term" value="F:telomeric DNA binding"/>
    <property type="evidence" value="ECO:0007669"/>
    <property type="project" value="UniProtKB-ARBA"/>
</dbReference>
<feature type="domain" description="HTH myb-type" evidence="6">
    <location>
        <begin position="554"/>
        <end position="613"/>
    </location>
</feature>
<dbReference type="InterPro" id="IPR009057">
    <property type="entry name" value="Homeodomain-like_sf"/>
</dbReference>
<dbReference type="PROSITE" id="PS51294">
    <property type="entry name" value="HTH_MYB"/>
    <property type="match status" value="1"/>
</dbReference>
<evidence type="ECO:0000256" key="4">
    <source>
        <dbReference type="SAM" id="MobiDB-lite"/>
    </source>
</evidence>
<feature type="compositionally biased region" description="Polar residues" evidence="4">
    <location>
        <begin position="256"/>
        <end position="266"/>
    </location>
</feature>
<keyword evidence="3" id="KW-0539">Nucleus</keyword>
<dbReference type="GO" id="GO:0005634">
    <property type="term" value="C:nucleus"/>
    <property type="evidence" value="ECO:0007669"/>
    <property type="project" value="UniProtKB-SubCell"/>
</dbReference>
<dbReference type="AlphaFoldDB" id="A0A5N6RLP6"/>
<accession>A0A5N6RLP6</accession>
<dbReference type="SUPFAM" id="SSF54236">
    <property type="entry name" value="Ubiquitin-like"/>
    <property type="match status" value="1"/>
</dbReference>
<reference evidence="7 8" key="1">
    <citation type="submission" date="2019-06" db="EMBL/GenBank/DDBJ databases">
        <title>A chromosomal-level reference genome of Carpinus fangiana (Coryloideae, Betulaceae).</title>
        <authorList>
            <person name="Yang X."/>
            <person name="Wang Z."/>
            <person name="Zhang L."/>
            <person name="Hao G."/>
            <person name="Liu J."/>
            <person name="Yang Y."/>
        </authorList>
    </citation>
    <scope>NUCLEOTIDE SEQUENCE [LARGE SCALE GENOMIC DNA]</scope>
    <source>
        <strain evidence="7">Cfa_2016G</strain>
        <tissue evidence="7">Leaf</tissue>
    </source>
</reference>
<evidence type="ECO:0000256" key="1">
    <source>
        <dbReference type="ARBA" id="ARBA00004123"/>
    </source>
</evidence>
<dbReference type="InterPro" id="IPR029071">
    <property type="entry name" value="Ubiquitin-like_domsf"/>
</dbReference>
<dbReference type="PANTHER" id="PTHR21717">
    <property type="entry name" value="TELOMERIC REPEAT BINDING PROTEIN"/>
    <property type="match status" value="1"/>
</dbReference>
<protein>
    <submittedName>
        <fullName evidence="7">Uncharacterized protein</fullName>
    </submittedName>
</protein>
<feature type="region of interest" description="Disordered" evidence="4">
    <location>
        <begin position="252"/>
        <end position="296"/>
    </location>
</feature>
<evidence type="ECO:0000256" key="3">
    <source>
        <dbReference type="ARBA" id="ARBA00023242"/>
    </source>
</evidence>
<dbReference type="CDD" id="cd11660">
    <property type="entry name" value="SANT_TRF"/>
    <property type="match status" value="1"/>
</dbReference>
<evidence type="ECO:0000313" key="8">
    <source>
        <dbReference type="Proteomes" id="UP000327013"/>
    </source>
</evidence>
<feature type="region of interest" description="Disordered" evidence="4">
    <location>
        <begin position="465"/>
        <end position="501"/>
    </location>
</feature>
<feature type="compositionally biased region" description="Low complexity" evidence="4">
    <location>
        <begin position="357"/>
        <end position="372"/>
    </location>
</feature>
<dbReference type="SMART" id="SM00717">
    <property type="entry name" value="SANT"/>
    <property type="match status" value="1"/>
</dbReference>
<dbReference type="Proteomes" id="UP000327013">
    <property type="component" value="Chromosome 7"/>
</dbReference>
<dbReference type="Pfam" id="PF23603">
    <property type="entry name" value="Ubiquitin_TPR1"/>
    <property type="match status" value="1"/>
</dbReference>